<comment type="caution">
    <text evidence="2">The sequence shown here is derived from an EMBL/GenBank/DDBJ whole genome shotgun (WGS) entry which is preliminary data.</text>
</comment>
<protein>
    <recommendedName>
        <fullName evidence="4">AbiEi antitoxin C-terminal domain-containing protein</fullName>
    </recommendedName>
</protein>
<dbReference type="AlphaFoldDB" id="A0A7K0CXG1"/>
<keyword evidence="3" id="KW-1185">Reference proteome</keyword>
<name>A0A7K0CXG1_9NOCA</name>
<evidence type="ECO:0008006" key="4">
    <source>
        <dbReference type="Google" id="ProtNLM"/>
    </source>
</evidence>
<dbReference type="EMBL" id="WEGK01000002">
    <property type="protein sequence ID" value="MQY18190.1"/>
    <property type="molecule type" value="Genomic_DNA"/>
</dbReference>
<organism evidence="2 3">
    <name type="scientific">Nocardia macrotermitis</name>
    <dbReference type="NCBI Taxonomy" id="2585198"/>
    <lineage>
        <taxon>Bacteria</taxon>
        <taxon>Bacillati</taxon>
        <taxon>Actinomycetota</taxon>
        <taxon>Actinomycetes</taxon>
        <taxon>Mycobacteriales</taxon>
        <taxon>Nocardiaceae</taxon>
        <taxon>Nocardia</taxon>
    </lineage>
</organism>
<evidence type="ECO:0000256" key="1">
    <source>
        <dbReference type="SAM" id="MobiDB-lite"/>
    </source>
</evidence>
<dbReference type="RefSeq" id="WP_227833230.1">
    <property type="nucleotide sequence ID" value="NZ_WEGK01000002.1"/>
</dbReference>
<reference evidence="2 3" key="1">
    <citation type="submission" date="2019-10" db="EMBL/GenBank/DDBJ databases">
        <title>Nocardia macrotermitis sp. nov. and Nocardia aurantia sp. nov., isolated from the gut of fungus growing-termite Macrotermes natalensis.</title>
        <authorList>
            <person name="Benndorf R."/>
            <person name="Schwitalla J."/>
            <person name="Martin K."/>
            <person name="De Beer W."/>
            <person name="Kaster A.-K."/>
            <person name="Vollmers J."/>
            <person name="Poulsen M."/>
            <person name="Beemelmanns C."/>
        </authorList>
    </citation>
    <scope>NUCLEOTIDE SEQUENCE [LARGE SCALE GENOMIC DNA]</scope>
    <source>
        <strain evidence="2 3">RB20</strain>
    </source>
</reference>
<dbReference type="Proteomes" id="UP000438448">
    <property type="component" value="Unassembled WGS sequence"/>
</dbReference>
<accession>A0A7K0CXG1</accession>
<evidence type="ECO:0000313" key="3">
    <source>
        <dbReference type="Proteomes" id="UP000438448"/>
    </source>
</evidence>
<sequence length="227" mass="24269">MSREAGAASGGPGGRNPRNQAGPRARRQTGVAGRLRDPEQAWSVLQRLAGRYAGYFTTRTVVRAGCEELIRPAVDDGRVVRVGVGLMRLGDWPAGPLDDYAKWSAWFDGAAAVSHHSAAELHGIGRLRPRFVHMSASGGRLPSSPGLVVLRRALRRTDVESAGAFLVTTPLRTILDLAESGIGQIALDEVVADAVAIDRCNPDEIFTAAATLADRATVRLRRSVDRA</sequence>
<feature type="region of interest" description="Disordered" evidence="1">
    <location>
        <begin position="1"/>
        <end position="34"/>
    </location>
</feature>
<proteinExistence type="predicted"/>
<gene>
    <name evidence="2" type="ORF">NRB20_12590</name>
</gene>
<evidence type="ECO:0000313" key="2">
    <source>
        <dbReference type="EMBL" id="MQY18190.1"/>
    </source>
</evidence>